<evidence type="ECO:0000256" key="1">
    <source>
        <dbReference type="ARBA" id="ARBA00011900"/>
    </source>
</evidence>
<dbReference type="EC" id="2.1.1.72" evidence="1"/>
<dbReference type="STRING" id="425400.LS65_06850"/>
<evidence type="ECO:0000256" key="4">
    <source>
        <dbReference type="ARBA" id="ARBA00022691"/>
    </source>
</evidence>
<dbReference type="GO" id="GO:0003676">
    <property type="term" value="F:nucleic acid binding"/>
    <property type="evidence" value="ECO:0007669"/>
    <property type="project" value="InterPro"/>
</dbReference>
<sequence length="337" mass="38929">MNYIGSKFKLSHFLQTSIESTLQKAHTKPLKDSIFCDMFAGTAVVGRLFKAQVKQIISNDKEYYSFVLAQNYIGNHQKLARANELLHILNDTIQTPPQKGKIYTHYALGSGSGRQYFSDENAQRIDAVRSQIAQWKEEKFINKQEYYFLLASLLESADKVANTASVYGAFLKHLKKSAHKGFILNPAEFECNENEHLVFNEDANTLITKIKGDILYLDPPYNAREYGANYHLLNTIALYDDFIPKGKTGLREYEKSAWCRQAKVADALENLIKNANFEWIFLSYNDEGLLSLEQIQEIFEKYGKYSFVTQKHQRFKADSKRIQKQDSTLEYLHILRK</sequence>
<dbReference type="REBASE" id="99103">
    <property type="entry name" value="M.Hsp6451ORF6850P"/>
</dbReference>
<dbReference type="GO" id="GO:0009307">
    <property type="term" value="P:DNA restriction-modification system"/>
    <property type="evidence" value="ECO:0007669"/>
    <property type="project" value="InterPro"/>
</dbReference>
<reference evidence="6 7" key="1">
    <citation type="journal article" date="2014" name="Genome Announc.">
        <title>Draft genome sequences of eight enterohepatic helicobacter species isolated from both laboratory and wild rodents.</title>
        <authorList>
            <person name="Sheh A."/>
            <person name="Shen Z."/>
            <person name="Fox J.G."/>
        </authorList>
    </citation>
    <scope>NUCLEOTIDE SEQUENCE [LARGE SCALE GENOMIC DNA]</scope>
    <source>
        <strain evidence="6 7">MIT 01-6451</strain>
    </source>
</reference>
<keyword evidence="7" id="KW-1185">Reference proteome</keyword>
<dbReference type="EMBL" id="JRMQ02000002">
    <property type="protein sequence ID" value="TLE02908.1"/>
    <property type="molecule type" value="Genomic_DNA"/>
</dbReference>
<proteinExistence type="predicted"/>
<dbReference type="SUPFAM" id="SSF53335">
    <property type="entry name" value="S-adenosyl-L-methionine-dependent methyltransferases"/>
    <property type="match status" value="1"/>
</dbReference>
<dbReference type="eggNOG" id="COG3392">
    <property type="taxonomic scope" value="Bacteria"/>
</dbReference>
<keyword evidence="2 6" id="KW-0489">Methyltransferase</keyword>
<dbReference type="OrthoDB" id="9805629at2"/>
<dbReference type="GO" id="GO:0032259">
    <property type="term" value="P:methylation"/>
    <property type="evidence" value="ECO:0007669"/>
    <property type="project" value="UniProtKB-KW"/>
</dbReference>
<dbReference type="InterPro" id="IPR029063">
    <property type="entry name" value="SAM-dependent_MTases_sf"/>
</dbReference>
<dbReference type="InterPro" id="IPR002052">
    <property type="entry name" value="DNA_methylase_N6_adenine_CS"/>
</dbReference>
<dbReference type="Gene3D" id="3.40.50.150">
    <property type="entry name" value="Vaccinia Virus protein VP39"/>
    <property type="match status" value="1"/>
</dbReference>
<dbReference type="AlphaFoldDB" id="A0A099BB42"/>
<gene>
    <name evidence="6" type="ORF">LS65_003010</name>
</gene>
<protein>
    <recommendedName>
        <fullName evidence="1">site-specific DNA-methyltransferase (adenine-specific)</fullName>
        <ecNumber evidence="1">2.1.1.72</ecNumber>
    </recommendedName>
</protein>
<evidence type="ECO:0000313" key="6">
    <source>
        <dbReference type="EMBL" id="TLE02908.1"/>
    </source>
</evidence>
<keyword evidence="3" id="KW-0808">Transferase</keyword>
<dbReference type="REBASE" id="99115">
    <property type="entry name" value="M.Hsp6451ORF9990P"/>
</dbReference>
<dbReference type="RefSeq" id="WP_034362609.1">
    <property type="nucleotide sequence ID" value="NZ_CAJUDB010000031.1"/>
</dbReference>
<name>A0A099BB42_9HELI</name>
<dbReference type="PRINTS" id="PR00505">
    <property type="entry name" value="D12N6MTFRASE"/>
</dbReference>
<evidence type="ECO:0000256" key="5">
    <source>
        <dbReference type="ARBA" id="ARBA00047942"/>
    </source>
</evidence>
<dbReference type="PROSITE" id="PS00092">
    <property type="entry name" value="N6_MTASE"/>
    <property type="match status" value="1"/>
</dbReference>
<comment type="caution">
    <text evidence="6">The sequence shown here is derived from an EMBL/GenBank/DDBJ whole genome shotgun (WGS) entry which is preliminary data.</text>
</comment>
<dbReference type="Proteomes" id="UP000029707">
    <property type="component" value="Unassembled WGS sequence"/>
</dbReference>
<comment type="catalytic activity">
    <reaction evidence="5">
        <text>a 2'-deoxyadenosine in DNA + S-adenosyl-L-methionine = an N(6)-methyl-2'-deoxyadenosine in DNA + S-adenosyl-L-homocysteine + H(+)</text>
        <dbReference type="Rhea" id="RHEA:15197"/>
        <dbReference type="Rhea" id="RHEA-COMP:12418"/>
        <dbReference type="Rhea" id="RHEA-COMP:12419"/>
        <dbReference type="ChEBI" id="CHEBI:15378"/>
        <dbReference type="ChEBI" id="CHEBI:57856"/>
        <dbReference type="ChEBI" id="CHEBI:59789"/>
        <dbReference type="ChEBI" id="CHEBI:90615"/>
        <dbReference type="ChEBI" id="CHEBI:90616"/>
        <dbReference type="EC" id="2.1.1.72"/>
    </reaction>
</comment>
<accession>A0A099BB42</accession>
<evidence type="ECO:0000313" key="7">
    <source>
        <dbReference type="Proteomes" id="UP000029707"/>
    </source>
</evidence>
<dbReference type="GO" id="GO:0009007">
    <property type="term" value="F:site-specific DNA-methyltransferase (adenine-specific) activity"/>
    <property type="evidence" value="ECO:0007669"/>
    <property type="project" value="UniProtKB-EC"/>
</dbReference>
<organism evidence="6 7">
    <name type="scientific">Helicobacter japonicus</name>
    <dbReference type="NCBI Taxonomy" id="425400"/>
    <lineage>
        <taxon>Bacteria</taxon>
        <taxon>Pseudomonadati</taxon>
        <taxon>Campylobacterota</taxon>
        <taxon>Epsilonproteobacteria</taxon>
        <taxon>Campylobacterales</taxon>
        <taxon>Helicobacteraceae</taxon>
        <taxon>Helicobacter</taxon>
    </lineage>
</organism>
<keyword evidence="4" id="KW-0949">S-adenosyl-L-methionine</keyword>
<evidence type="ECO:0000256" key="2">
    <source>
        <dbReference type="ARBA" id="ARBA00022603"/>
    </source>
</evidence>
<evidence type="ECO:0000256" key="3">
    <source>
        <dbReference type="ARBA" id="ARBA00022679"/>
    </source>
</evidence>
<dbReference type="Pfam" id="PF02086">
    <property type="entry name" value="MethyltransfD12"/>
    <property type="match status" value="1"/>
</dbReference>
<dbReference type="InterPro" id="IPR012327">
    <property type="entry name" value="MeTrfase_D12"/>
</dbReference>